<evidence type="ECO:0000313" key="2">
    <source>
        <dbReference type="Proteomes" id="UP000789390"/>
    </source>
</evidence>
<dbReference type="Proteomes" id="UP000789390">
    <property type="component" value="Unassembled WGS sequence"/>
</dbReference>
<dbReference type="AlphaFoldDB" id="A0A8J2WH10"/>
<evidence type="ECO:0000313" key="1">
    <source>
        <dbReference type="EMBL" id="CAH0106905.1"/>
    </source>
</evidence>
<name>A0A8J2WH10_9CRUS</name>
<protein>
    <recommendedName>
        <fullName evidence="3">Transposase Helix-turn-helix domain-containing protein</fullName>
    </recommendedName>
</protein>
<comment type="caution">
    <text evidence="1">The sequence shown here is derived from an EMBL/GenBank/DDBJ whole genome shotgun (WGS) entry which is preliminary data.</text>
</comment>
<gene>
    <name evidence="1" type="ORF">DGAL_LOCUS10069</name>
</gene>
<keyword evidence="2" id="KW-1185">Reference proteome</keyword>
<organism evidence="1 2">
    <name type="scientific">Daphnia galeata</name>
    <dbReference type="NCBI Taxonomy" id="27404"/>
    <lineage>
        <taxon>Eukaryota</taxon>
        <taxon>Metazoa</taxon>
        <taxon>Ecdysozoa</taxon>
        <taxon>Arthropoda</taxon>
        <taxon>Crustacea</taxon>
        <taxon>Branchiopoda</taxon>
        <taxon>Diplostraca</taxon>
        <taxon>Cladocera</taxon>
        <taxon>Anomopoda</taxon>
        <taxon>Daphniidae</taxon>
        <taxon>Daphnia</taxon>
    </lineage>
</organism>
<dbReference type="EMBL" id="CAKKLH010000236">
    <property type="protein sequence ID" value="CAH0106905.1"/>
    <property type="molecule type" value="Genomic_DNA"/>
</dbReference>
<reference evidence="1" key="1">
    <citation type="submission" date="2021-11" db="EMBL/GenBank/DDBJ databases">
        <authorList>
            <person name="Schell T."/>
        </authorList>
    </citation>
    <scope>NUCLEOTIDE SEQUENCE</scope>
    <source>
        <strain evidence="1">M5</strain>
    </source>
</reference>
<accession>A0A8J2WH10</accession>
<sequence>MAELQLLLVAVQEVIIDDDIEVLLQRFTLYLTVTHSTLVYNRTLPPCAKLLLFLLTIGNQNSFRAIGDRLGILPGDAHYIFLSTCKVIMDHATNFIRWPERNEYHAISDEFHLPHSVLDGTLIKIAQPLERIAA</sequence>
<evidence type="ECO:0008006" key="3">
    <source>
        <dbReference type="Google" id="ProtNLM"/>
    </source>
</evidence>
<proteinExistence type="predicted"/>
<dbReference type="OrthoDB" id="6382705at2759"/>